<reference evidence="3" key="1">
    <citation type="submission" date="2021-03" db="EMBL/GenBank/DDBJ databases">
        <title>Draft genome sequence of rust myrtle Austropuccinia psidii MF-1, a brazilian biotype.</title>
        <authorList>
            <person name="Quecine M.C."/>
            <person name="Pachon D.M.R."/>
            <person name="Bonatelli M.L."/>
            <person name="Correr F.H."/>
            <person name="Franceschini L.M."/>
            <person name="Leite T.F."/>
            <person name="Margarido G.R.A."/>
            <person name="Almeida C.A."/>
            <person name="Ferrarezi J.A."/>
            <person name="Labate C.A."/>
        </authorList>
    </citation>
    <scope>NUCLEOTIDE SEQUENCE</scope>
    <source>
        <strain evidence="3">MF-1</strain>
    </source>
</reference>
<sequence length="245" mass="29253">MSDCENLSNEEHTKDDRLKITNEYSHRSSLKVVELDSKESSIASSPIRTHISKKDKKKQAGPQRRLPKKLVPKRPQSTFGVLENRIDSQQNQIRRPVKKNLIYNIDRYGKPDQLKLLELEENYQIQRLEINHRREIQQQEFKHLIQQRKRAEELHHFHIELQKVKLEIKKECVKNLKIKIEDLSRQTTMGFELKNRELNLKQRQLDHEIFMSLCSQRLSAILNWRKEGMNLDEIKIYLKLAGLMD</sequence>
<protein>
    <submittedName>
        <fullName evidence="3">Uncharacterized protein</fullName>
    </submittedName>
</protein>
<feature type="coiled-coil region" evidence="1">
    <location>
        <begin position="134"/>
        <end position="186"/>
    </location>
</feature>
<proteinExistence type="predicted"/>
<evidence type="ECO:0000313" key="4">
    <source>
        <dbReference type="Proteomes" id="UP000765509"/>
    </source>
</evidence>
<comment type="caution">
    <text evidence="3">The sequence shown here is derived from an EMBL/GenBank/DDBJ whole genome shotgun (WGS) entry which is preliminary data.</text>
</comment>
<organism evidence="3 4">
    <name type="scientific">Austropuccinia psidii MF-1</name>
    <dbReference type="NCBI Taxonomy" id="1389203"/>
    <lineage>
        <taxon>Eukaryota</taxon>
        <taxon>Fungi</taxon>
        <taxon>Dikarya</taxon>
        <taxon>Basidiomycota</taxon>
        <taxon>Pucciniomycotina</taxon>
        <taxon>Pucciniomycetes</taxon>
        <taxon>Pucciniales</taxon>
        <taxon>Sphaerophragmiaceae</taxon>
        <taxon>Austropuccinia</taxon>
    </lineage>
</organism>
<dbReference type="AlphaFoldDB" id="A0A9Q3HXY0"/>
<name>A0A9Q3HXY0_9BASI</name>
<evidence type="ECO:0000256" key="2">
    <source>
        <dbReference type="SAM" id="MobiDB-lite"/>
    </source>
</evidence>
<evidence type="ECO:0000256" key="1">
    <source>
        <dbReference type="SAM" id="Coils"/>
    </source>
</evidence>
<accession>A0A9Q3HXY0</accession>
<feature type="region of interest" description="Disordered" evidence="2">
    <location>
        <begin position="1"/>
        <end position="23"/>
    </location>
</feature>
<dbReference type="EMBL" id="AVOT02029317">
    <property type="protein sequence ID" value="MBW0522101.1"/>
    <property type="molecule type" value="Genomic_DNA"/>
</dbReference>
<keyword evidence="4" id="KW-1185">Reference proteome</keyword>
<feature type="compositionally biased region" description="Basic residues" evidence="2">
    <location>
        <begin position="50"/>
        <end position="72"/>
    </location>
</feature>
<feature type="compositionally biased region" description="Basic and acidic residues" evidence="2">
    <location>
        <begin position="9"/>
        <end position="23"/>
    </location>
</feature>
<keyword evidence="1" id="KW-0175">Coiled coil</keyword>
<gene>
    <name evidence="3" type="ORF">O181_061816</name>
</gene>
<dbReference type="Proteomes" id="UP000765509">
    <property type="component" value="Unassembled WGS sequence"/>
</dbReference>
<feature type="region of interest" description="Disordered" evidence="2">
    <location>
        <begin position="35"/>
        <end position="74"/>
    </location>
</feature>
<evidence type="ECO:0000313" key="3">
    <source>
        <dbReference type="EMBL" id="MBW0522101.1"/>
    </source>
</evidence>